<evidence type="ECO:0000256" key="1">
    <source>
        <dbReference type="SAM" id="MobiDB-lite"/>
    </source>
</evidence>
<sequence>MVSLPNPMRGSDTEPEKKKHR</sequence>
<proteinExistence type="predicted"/>
<organism evidence="2">
    <name type="scientific">Arundo donax</name>
    <name type="common">Giant reed</name>
    <name type="synonym">Donax arundinaceus</name>
    <dbReference type="NCBI Taxonomy" id="35708"/>
    <lineage>
        <taxon>Eukaryota</taxon>
        <taxon>Viridiplantae</taxon>
        <taxon>Streptophyta</taxon>
        <taxon>Embryophyta</taxon>
        <taxon>Tracheophyta</taxon>
        <taxon>Spermatophyta</taxon>
        <taxon>Magnoliopsida</taxon>
        <taxon>Liliopsida</taxon>
        <taxon>Poales</taxon>
        <taxon>Poaceae</taxon>
        <taxon>PACMAD clade</taxon>
        <taxon>Arundinoideae</taxon>
        <taxon>Arundineae</taxon>
        <taxon>Arundo</taxon>
    </lineage>
</organism>
<reference evidence="2" key="1">
    <citation type="submission" date="2014-09" db="EMBL/GenBank/DDBJ databases">
        <authorList>
            <person name="Magalhaes I.L.F."/>
            <person name="Oliveira U."/>
            <person name="Santos F.R."/>
            <person name="Vidigal T.H.D.A."/>
            <person name="Brescovit A.D."/>
            <person name="Santos A.J."/>
        </authorList>
    </citation>
    <scope>NUCLEOTIDE SEQUENCE</scope>
    <source>
        <tissue evidence="2">Shoot tissue taken approximately 20 cm above the soil surface</tissue>
    </source>
</reference>
<protein>
    <submittedName>
        <fullName evidence="2">Uncharacterized protein</fullName>
    </submittedName>
</protein>
<accession>A0A0A9CTP6</accession>
<feature type="region of interest" description="Disordered" evidence="1">
    <location>
        <begin position="1"/>
        <end position="21"/>
    </location>
</feature>
<evidence type="ECO:0000313" key="2">
    <source>
        <dbReference type="EMBL" id="JAD76755.1"/>
    </source>
</evidence>
<reference evidence="2" key="2">
    <citation type="journal article" date="2015" name="Data Brief">
        <title>Shoot transcriptome of the giant reed, Arundo donax.</title>
        <authorList>
            <person name="Barrero R.A."/>
            <person name="Guerrero F.D."/>
            <person name="Moolhuijzen P."/>
            <person name="Goolsby J.A."/>
            <person name="Tidwell J."/>
            <person name="Bellgard S.E."/>
            <person name="Bellgard M.I."/>
        </authorList>
    </citation>
    <scope>NUCLEOTIDE SEQUENCE</scope>
    <source>
        <tissue evidence="2">Shoot tissue taken approximately 20 cm above the soil surface</tissue>
    </source>
</reference>
<feature type="compositionally biased region" description="Basic and acidic residues" evidence="1">
    <location>
        <begin position="11"/>
        <end position="21"/>
    </location>
</feature>
<dbReference type="AlphaFoldDB" id="A0A0A9CTP6"/>
<name>A0A0A9CTP6_ARUDO</name>
<dbReference type="EMBL" id="GBRH01221140">
    <property type="protein sequence ID" value="JAD76755.1"/>
    <property type="molecule type" value="Transcribed_RNA"/>
</dbReference>